<sequence length="821" mass="90161">MSSRKKITEFPDAEAKLQRPVKQSAFERQKAEAEAKRRREEAETAAALESFRETFGDDDSFRSSARDSKPPPSRFTDGFPNKPPLGTSTGYGGGSGKRHFGVPSGPTMKSGPGSLGPVPSSLGKKRPFEGFQSRDEGRGRRGLSSWDSRSRTDENAPVADRAQEKAISKPTLRLANIPPNTSLSAIKALVPSNLTVDDVKIIPPSGPSGTERKSNTAIVILSQETPAKDIDAAASVLQNRYLGFGFFLSAQKYLSSAAISSSLPISVSSGPSSHPFGAKRVEPSVKTHLSQPIGHGRGYAPPSSYGPAGASVDRNDLLHVPTRPPGDIKQLRMIHKVIESVLERGVEFEALLMSRPEVQREEKWAWIWDARSEGGIWYRWRLWDIITGFRSRRRVDKYVPLFERSHAWKVPDERLPYEYATGVDEFVSDPDYNSSDEDDFEPDKPRQNETGSGSKTKDDTFLNPIDKSRLAYLLARLPTTLSKIKNGDVASVSAFALAHTNKGADEVAEMVVSNIERPLAFTSANPKYKKYSKGKDGDVEDSRHVSPAAEDKAASDATDIRESRLIGLYVVSDILELSGNKNLAWRFRQLLETALRKHKTFEMLGMMADKFNFGLMRANNWKNSIEYVLSIWDGKNIFPEETQAFFYSSFKNPPSAKKDTSGGETGKTTSRWKSVTRSIAEGGKASAISAASNLPASHLEPANESGRADRMPDTGETDRELQLSQVQYSFDAGELLSDDDIDGYPDDDTLDGWQGEAHEGPTDHDAVMGGLDETPAARPLTTKPEVKSVGGFKMSSFKAAVPRKRIRAVDMFAGSGSDEDH</sequence>
<feature type="compositionally biased region" description="Basic and acidic residues" evidence="2">
    <location>
        <begin position="126"/>
        <end position="139"/>
    </location>
</feature>
<evidence type="ECO:0000259" key="3">
    <source>
        <dbReference type="PROSITE" id="PS51391"/>
    </source>
</evidence>
<dbReference type="SUPFAM" id="SSF109905">
    <property type="entry name" value="Surp module (SWAP domain)"/>
    <property type="match status" value="1"/>
</dbReference>
<dbReference type="GO" id="GO:0003723">
    <property type="term" value="F:RNA binding"/>
    <property type="evidence" value="ECO:0007669"/>
    <property type="project" value="UniProtKB-KW"/>
</dbReference>
<dbReference type="PANTHER" id="PTHR23140:SF0">
    <property type="entry name" value="U2 SNRNP-ASSOCIATED SURP MOTIF-CONTAINING PROTEIN"/>
    <property type="match status" value="1"/>
</dbReference>
<dbReference type="PROSITE" id="PS51391">
    <property type="entry name" value="CID"/>
    <property type="match status" value="1"/>
</dbReference>
<dbReference type="InterPro" id="IPR008942">
    <property type="entry name" value="ENTH_VHS"/>
</dbReference>
<dbReference type="Gene3D" id="1.25.40.90">
    <property type="match status" value="1"/>
</dbReference>
<feature type="compositionally biased region" description="Low complexity" evidence="2">
    <location>
        <begin position="110"/>
        <end position="122"/>
    </location>
</feature>
<name>A0AAE0TYH9_9PEZI</name>
<dbReference type="InterPro" id="IPR006569">
    <property type="entry name" value="CID_dom"/>
</dbReference>
<evidence type="ECO:0000256" key="1">
    <source>
        <dbReference type="ARBA" id="ARBA00022884"/>
    </source>
</evidence>
<keyword evidence="1" id="KW-0694">RNA-binding</keyword>
<dbReference type="AlphaFoldDB" id="A0AAE0TYH9"/>
<feature type="compositionally biased region" description="Basic and acidic residues" evidence="2">
    <location>
        <begin position="533"/>
        <end position="553"/>
    </location>
</feature>
<dbReference type="Proteomes" id="UP001287356">
    <property type="component" value="Unassembled WGS sequence"/>
</dbReference>
<gene>
    <name evidence="4" type="ORF">B0T24DRAFT_79822</name>
</gene>
<feature type="region of interest" description="Disordered" evidence="2">
    <location>
        <begin position="689"/>
        <end position="717"/>
    </location>
</feature>
<keyword evidence="5" id="KW-1185">Reference proteome</keyword>
<comment type="caution">
    <text evidence="4">The sequence shown here is derived from an EMBL/GenBank/DDBJ whole genome shotgun (WGS) entry which is preliminary data.</text>
</comment>
<dbReference type="Pfam" id="PF01805">
    <property type="entry name" value="Surp"/>
    <property type="match status" value="1"/>
</dbReference>
<feature type="region of interest" description="Disordered" evidence="2">
    <location>
        <begin position="653"/>
        <end position="673"/>
    </location>
</feature>
<dbReference type="EMBL" id="JAULSN010000001">
    <property type="protein sequence ID" value="KAK3384308.1"/>
    <property type="molecule type" value="Genomic_DNA"/>
</dbReference>
<evidence type="ECO:0000313" key="5">
    <source>
        <dbReference type="Proteomes" id="UP001287356"/>
    </source>
</evidence>
<feature type="region of interest" description="Disordered" evidence="2">
    <location>
        <begin position="426"/>
        <end position="461"/>
    </location>
</feature>
<accession>A0AAE0TYH9</accession>
<dbReference type="GO" id="GO:0006396">
    <property type="term" value="P:RNA processing"/>
    <property type="evidence" value="ECO:0007669"/>
    <property type="project" value="InterPro"/>
</dbReference>
<feature type="region of interest" description="Disordered" evidence="2">
    <location>
        <begin position="1"/>
        <end position="167"/>
    </location>
</feature>
<feature type="compositionally biased region" description="Basic and acidic residues" evidence="2">
    <location>
        <begin position="50"/>
        <end position="69"/>
    </location>
</feature>
<feature type="compositionally biased region" description="Basic and acidic residues" evidence="2">
    <location>
        <begin position="1"/>
        <end position="17"/>
    </location>
</feature>
<dbReference type="Gene3D" id="1.10.10.790">
    <property type="entry name" value="Surp module"/>
    <property type="match status" value="1"/>
</dbReference>
<feature type="compositionally biased region" description="Basic and acidic residues" evidence="2">
    <location>
        <begin position="756"/>
        <end position="766"/>
    </location>
</feature>
<organism evidence="4 5">
    <name type="scientific">Lasiosphaeria ovina</name>
    <dbReference type="NCBI Taxonomy" id="92902"/>
    <lineage>
        <taxon>Eukaryota</taxon>
        <taxon>Fungi</taxon>
        <taxon>Dikarya</taxon>
        <taxon>Ascomycota</taxon>
        <taxon>Pezizomycotina</taxon>
        <taxon>Sordariomycetes</taxon>
        <taxon>Sordariomycetidae</taxon>
        <taxon>Sordariales</taxon>
        <taxon>Lasiosphaeriaceae</taxon>
        <taxon>Lasiosphaeria</taxon>
    </lineage>
</organism>
<dbReference type="GO" id="GO:0005634">
    <property type="term" value="C:nucleus"/>
    <property type="evidence" value="ECO:0007669"/>
    <property type="project" value="TreeGrafter"/>
</dbReference>
<dbReference type="InterPro" id="IPR051485">
    <property type="entry name" value="SR-CTD_assoc_factor"/>
</dbReference>
<reference evidence="4" key="2">
    <citation type="submission" date="2023-06" db="EMBL/GenBank/DDBJ databases">
        <authorList>
            <consortium name="Lawrence Berkeley National Laboratory"/>
            <person name="Haridas S."/>
            <person name="Hensen N."/>
            <person name="Bonometti L."/>
            <person name="Westerberg I."/>
            <person name="Brannstrom I.O."/>
            <person name="Guillou S."/>
            <person name="Cros-Aarteil S."/>
            <person name="Calhoun S."/>
            <person name="Kuo A."/>
            <person name="Mondo S."/>
            <person name="Pangilinan J."/>
            <person name="Riley R."/>
            <person name="Labutti K."/>
            <person name="Andreopoulos B."/>
            <person name="Lipzen A."/>
            <person name="Chen C."/>
            <person name="Yanf M."/>
            <person name="Daum C."/>
            <person name="Ng V."/>
            <person name="Clum A."/>
            <person name="Steindorff A."/>
            <person name="Ohm R."/>
            <person name="Martin F."/>
            <person name="Silar P."/>
            <person name="Natvig D."/>
            <person name="Lalanne C."/>
            <person name="Gautier V."/>
            <person name="Ament-Velasquez S.L."/>
            <person name="Kruys A."/>
            <person name="Hutchinson M.I."/>
            <person name="Powell A.J."/>
            <person name="Barry K."/>
            <person name="Miller A.N."/>
            <person name="Grigoriev I.V."/>
            <person name="Debuchy R."/>
            <person name="Gladieux P."/>
            <person name="Thoren M.H."/>
            <person name="Johannesson H."/>
        </authorList>
    </citation>
    <scope>NUCLEOTIDE SEQUENCE</scope>
    <source>
        <strain evidence="4">CBS 958.72</strain>
    </source>
</reference>
<feature type="compositionally biased region" description="Basic and acidic residues" evidence="2">
    <location>
        <begin position="25"/>
        <end position="42"/>
    </location>
</feature>
<proteinExistence type="predicted"/>
<dbReference type="PANTHER" id="PTHR23140">
    <property type="entry name" value="RNA PROCESSING PROTEIN LD23810P"/>
    <property type="match status" value="1"/>
</dbReference>
<dbReference type="InterPro" id="IPR035967">
    <property type="entry name" value="SWAP/Surp_sf"/>
</dbReference>
<feature type="domain" description="CID" evidence="3">
    <location>
        <begin position="462"/>
        <end position="654"/>
    </location>
</feature>
<feature type="compositionally biased region" description="Acidic residues" evidence="2">
    <location>
        <begin position="736"/>
        <end position="750"/>
    </location>
</feature>
<protein>
    <recommendedName>
        <fullName evidence="3">CID domain-containing protein</fullName>
    </recommendedName>
</protein>
<reference evidence="4" key="1">
    <citation type="journal article" date="2023" name="Mol. Phylogenet. Evol.">
        <title>Genome-scale phylogeny and comparative genomics of the fungal order Sordariales.</title>
        <authorList>
            <person name="Hensen N."/>
            <person name="Bonometti L."/>
            <person name="Westerberg I."/>
            <person name="Brannstrom I.O."/>
            <person name="Guillou S."/>
            <person name="Cros-Aarteil S."/>
            <person name="Calhoun S."/>
            <person name="Haridas S."/>
            <person name="Kuo A."/>
            <person name="Mondo S."/>
            <person name="Pangilinan J."/>
            <person name="Riley R."/>
            <person name="LaButti K."/>
            <person name="Andreopoulos B."/>
            <person name="Lipzen A."/>
            <person name="Chen C."/>
            <person name="Yan M."/>
            <person name="Daum C."/>
            <person name="Ng V."/>
            <person name="Clum A."/>
            <person name="Steindorff A."/>
            <person name="Ohm R.A."/>
            <person name="Martin F."/>
            <person name="Silar P."/>
            <person name="Natvig D.O."/>
            <person name="Lalanne C."/>
            <person name="Gautier V."/>
            <person name="Ament-Velasquez S.L."/>
            <person name="Kruys A."/>
            <person name="Hutchinson M.I."/>
            <person name="Powell A.J."/>
            <person name="Barry K."/>
            <person name="Miller A.N."/>
            <person name="Grigoriev I.V."/>
            <person name="Debuchy R."/>
            <person name="Gladieux P."/>
            <person name="Hiltunen Thoren M."/>
            <person name="Johannesson H."/>
        </authorList>
    </citation>
    <scope>NUCLEOTIDE SEQUENCE</scope>
    <source>
        <strain evidence="4">CBS 958.72</strain>
    </source>
</reference>
<feature type="region of interest" description="Disordered" evidence="2">
    <location>
        <begin position="735"/>
        <end position="782"/>
    </location>
</feature>
<evidence type="ECO:0000256" key="2">
    <source>
        <dbReference type="SAM" id="MobiDB-lite"/>
    </source>
</evidence>
<feature type="compositionally biased region" description="Basic and acidic residues" evidence="2">
    <location>
        <begin position="706"/>
        <end position="717"/>
    </location>
</feature>
<dbReference type="InterPro" id="IPR000061">
    <property type="entry name" value="Surp"/>
</dbReference>
<feature type="region of interest" description="Disordered" evidence="2">
    <location>
        <begin position="529"/>
        <end position="553"/>
    </location>
</feature>
<evidence type="ECO:0000313" key="4">
    <source>
        <dbReference type="EMBL" id="KAK3384308.1"/>
    </source>
</evidence>